<feature type="domain" description="SMP-30/Gluconolactonase/LRE-like region" evidence="4">
    <location>
        <begin position="10"/>
        <end position="262"/>
    </location>
</feature>
<dbReference type="InterPro" id="IPR005511">
    <property type="entry name" value="SMP-30"/>
</dbReference>
<evidence type="ECO:0000259" key="4">
    <source>
        <dbReference type="Pfam" id="PF08450"/>
    </source>
</evidence>
<dbReference type="STRING" id="564137.SAMN04488238_105284"/>
<feature type="binding site" evidence="3">
    <location>
        <position position="140"/>
    </location>
    <ligand>
        <name>a divalent metal cation</name>
        <dbReference type="ChEBI" id="CHEBI:60240"/>
    </ligand>
</feature>
<dbReference type="EMBL" id="FNOM01000005">
    <property type="protein sequence ID" value="SDX13629.1"/>
    <property type="molecule type" value="Genomic_DNA"/>
</dbReference>
<comment type="cofactor">
    <cofactor evidence="3">
        <name>Zn(2+)</name>
        <dbReference type="ChEBI" id="CHEBI:29105"/>
    </cofactor>
    <text evidence="3">Binds 1 divalent metal cation per subunit.</text>
</comment>
<feature type="active site" description="Proton donor/acceptor" evidence="2">
    <location>
        <position position="203"/>
    </location>
</feature>
<evidence type="ECO:0000313" key="5">
    <source>
        <dbReference type="EMBL" id="SDX13629.1"/>
    </source>
</evidence>
<dbReference type="AlphaFoldDB" id="A0A1H2ZA10"/>
<evidence type="ECO:0000313" key="6">
    <source>
        <dbReference type="Proteomes" id="UP000198539"/>
    </source>
</evidence>
<dbReference type="RefSeq" id="WP_092889017.1">
    <property type="nucleotide sequence ID" value="NZ_CP061502.1"/>
</dbReference>
<accession>A0A1H2ZA10</accession>
<name>A0A1H2ZA10_9RHOB</name>
<evidence type="ECO:0000256" key="3">
    <source>
        <dbReference type="PIRSR" id="PIRSR605511-2"/>
    </source>
</evidence>
<feature type="binding site" evidence="3">
    <location>
        <position position="95"/>
    </location>
    <ligand>
        <name>substrate</name>
    </ligand>
</feature>
<dbReference type="GO" id="GO:0005509">
    <property type="term" value="F:calcium ion binding"/>
    <property type="evidence" value="ECO:0007669"/>
    <property type="project" value="TreeGrafter"/>
</dbReference>
<feature type="binding site" evidence="3">
    <location>
        <position position="12"/>
    </location>
    <ligand>
        <name>a divalent metal cation</name>
        <dbReference type="ChEBI" id="CHEBI:60240"/>
    </ligand>
</feature>
<keyword evidence="3" id="KW-0479">Metal-binding</keyword>
<protein>
    <submittedName>
        <fullName evidence="5">Sugar lactone lactonase YvrE</fullName>
    </submittedName>
</protein>
<comment type="similarity">
    <text evidence="1">Belongs to the SMP-30/CGR1 family.</text>
</comment>
<dbReference type="OrthoDB" id="2633250at2"/>
<dbReference type="InterPro" id="IPR013658">
    <property type="entry name" value="SGL"/>
</dbReference>
<reference evidence="5 6" key="1">
    <citation type="submission" date="2016-10" db="EMBL/GenBank/DDBJ databases">
        <authorList>
            <person name="de Groot N.N."/>
        </authorList>
    </citation>
    <scope>NUCLEOTIDE SEQUENCE [LARGE SCALE GENOMIC DNA]</scope>
    <source>
        <strain evidence="5 6">CGMCC 1.8894</strain>
    </source>
</reference>
<dbReference type="PANTHER" id="PTHR10907">
    <property type="entry name" value="REGUCALCIN"/>
    <property type="match status" value="1"/>
</dbReference>
<dbReference type="GO" id="GO:0004341">
    <property type="term" value="F:gluconolactonase activity"/>
    <property type="evidence" value="ECO:0007669"/>
    <property type="project" value="TreeGrafter"/>
</dbReference>
<evidence type="ECO:0000256" key="2">
    <source>
        <dbReference type="PIRSR" id="PIRSR605511-1"/>
    </source>
</evidence>
<feature type="binding site" evidence="3">
    <location>
        <position position="203"/>
    </location>
    <ligand>
        <name>a divalent metal cation</name>
        <dbReference type="ChEBI" id="CHEBI:60240"/>
    </ligand>
</feature>
<dbReference type="Proteomes" id="UP000198539">
    <property type="component" value="Unassembled WGS sequence"/>
</dbReference>
<dbReference type="Pfam" id="PF08450">
    <property type="entry name" value="SGL"/>
    <property type="match status" value="1"/>
</dbReference>
<dbReference type="Gene3D" id="2.120.10.30">
    <property type="entry name" value="TolB, C-terminal domain"/>
    <property type="match status" value="1"/>
</dbReference>
<keyword evidence="3" id="KW-0862">Zinc</keyword>
<feature type="binding site" evidence="3">
    <location>
        <position position="93"/>
    </location>
    <ligand>
        <name>substrate</name>
    </ligand>
</feature>
<gene>
    <name evidence="5" type="ORF">SAMN04488238_105284</name>
</gene>
<dbReference type="GO" id="GO:0019853">
    <property type="term" value="P:L-ascorbic acid biosynthetic process"/>
    <property type="evidence" value="ECO:0007669"/>
    <property type="project" value="TreeGrafter"/>
</dbReference>
<dbReference type="InterPro" id="IPR011042">
    <property type="entry name" value="6-blade_b-propeller_TolB-like"/>
</dbReference>
<dbReference type="PANTHER" id="PTHR10907:SF47">
    <property type="entry name" value="REGUCALCIN"/>
    <property type="match status" value="1"/>
</dbReference>
<dbReference type="SUPFAM" id="SSF63829">
    <property type="entry name" value="Calcium-dependent phosphotriesterase"/>
    <property type="match status" value="1"/>
</dbReference>
<keyword evidence="6" id="KW-1185">Reference proteome</keyword>
<organism evidence="5 6">
    <name type="scientific">Roseicitreum antarcticum</name>
    <dbReference type="NCBI Taxonomy" id="564137"/>
    <lineage>
        <taxon>Bacteria</taxon>
        <taxon>Pseudomonadati</taxon>
        <taxon>Pseudomonadota</taxon>
        <taxon>Alphaproteobacteria</taxon>
        <taxon>Rhodobacterales</taxon>
        <taxon>Paracoccaceae</taxon>
        <taxon>Roseicitreum</taxon>
    </lineage>
</organism>
<proteinExistence type="inferred from homology"/>
<evidence type="ECO:0000256" key="1">
    <source>
        <dbReference type="ARBA" id="ARBA00008853"/>
    </source>
</evidence>
<dbReference type="PRINTS" id="PR01790">
    <property type="entry name" value="SMP30FAMILY"/>
</dbReference>
<sequence length="292" mass="31182">MIFDPAHCTLGEGPMWHPVRQQLFWFDILGQKLFCRGDGGAQSWDMGEYASAAGWVDRDTLLVATQTALLRFDLITGTGTKLLALEGDNPVTRSNDGRADAQGGFWIGTMGINAEPGAGAIYRFYRGALTRVWDSITIPNAICFAPGGRLMYFADTPTRTIWAQKLDAEGWPDGPRRVFVDLNDPSAEGPDTDADAFAGFNPDGAVVDAAGNLWNAQWGAGRVAAYSPAGKRVRSVDFPASQTSCPAFGGADGQQMFCTTARDGLAAPTQNDGATFALPGIAQGQTEHQVIL</sequence>